<proteinExistence type="inferred from homology"/>
<dbReference type="InterPro" id="IPR013216">
    <property type="entry name" value="Methyltransf_11"/>
</dbReference>
<dbReference type="PANTHER" id="PTHR44942:SF4">
    <property type="entry name" value="METHYLTRANSFERASE TYPE 11 DOMAIN-CONTAINING PROTEIN"/>
    <property type="match status" value="1"/>
</dbReference>
<name>A0A160TIX8_9ZZZZ</name>
<dbReference type="AlphaFoldDB" id="A0A160TIX8"/>
<evidence type="ECO:0000256" key="3">
    <source>
        <dbReference type="ARBA" id="ARBA00022679"/>
    </source>
</evidence>
<sequence length="255" mass="27784">MSIHDSASKGYEAGASTYVSGRPDYPPEALRWLGEVLGVDPGRSTLEVGAGTGKFLPLLEECGGHILALEPVEAMRDLLARDHPRVRAIAGTAEAIPLPDASVDVVVCAQSFHWFATAAALAEMRRVLVPGGMLGLVWNVRDESVPWVAALSAITDPWEGNTPRYRTGEWRQVFPAPGFAFVGEQRAANRHVGKPEQVIVQRTLSVSFIAALPAGQRDEVAHRVRALIAATPELAENDTIAFPYETRMFAYRRME</sequence>
<dbReference type="CDD" id="cd02440">
    <property type="entry name" value="AdoMet_MTases"/>
    <property type="match status" value="1"/>
</dbReference>
<reference evidence="5" key="1">
    <citation type="submission" date="2015-10" db="EMBL/GenBank/DDBJ databases">
        <authorList>
            <person name="Gilbert D.G."/>
        </authorList>
    </citation>
    <scope>NUCLEOTIDE SEQUENCE</scope>
</reference>
<keyword evidence="2 5" id="KW-0489">Methyltransferase</keyword>
<comment type="similarity">
    <text evidence="1">Belongs to the methyltransferase superfamily.</text>
</comment>
<dbReference type="InterPro" id="IPR029063">
    <property type="entry name" value="SAM-dependent_MTases_sf"/>
</dbReference>
<dbReference type="Gene3D" id="3.40.50.150">
    <property type="entry name" value="Vaccinia Virus protein VP39"/>
    <property type="match status" value="1"/>
</dbReference>
<keyword evidence="3 5" id="KW-0808">Transferase</keyword>
<dbReference type="GO" id="GO:0008757">
    <property type="term" value="F:S-adenosylmethionine-dependent methyltransferase activity"/>
    <property type="evidence" value="ECO:0007669"/>
    <property type="project" value="InterPro"/>
</dbReference>
<dbReference type="Pfam" id="PF08241">
    <property type="entry name" value="Methyltransf_11"/>
    <property type="match status" value="1"/>
</dbReference>
<dbReference type="PANTHER" id="PTHR44942">
    <property type="entry name" value="METHYLTRANSF_11 DOMAIN-CONTAINING PROTEIN"/>
    <property type="match status" value="1"/>
</dbReference>
<gene>
    <name evidence="5" type="ORF">MGWOODY_Smn1056</name>
</gene>
<evidence type="ECO:0000256" key="2">
    <source>
        <dbReference type="ARBA" id="ARBA00022603"/>
    </source>
</evidence>
<dbReference type="InterPro" id="IPR051052">
    <property type="entry name" value="Diverse_substrate_MTase"/>
</dbReference>
<evidence type="ECO:0000256" key="1">
    <source>
        <dbReference type="ARBA" id="ARBA00008361"/>
    </source>
</evidence>
<dbReference type="EC" id="2.1.1.-" evidence="5"/>
<protein>
    <submittedName>
        <fullName evidence="5">Methyltransferase</fullName>
        <ecNumber evidence="5">2.1.1.-</ecNumber>
    </submittedName>
</protein>
<dbReference type="EMBL" id="CZQE01000196">
    <property type="protein sequence ID" value="CUS44955.1"/>
    <property type="molecule type" value="Genomic_DNA"/>
</dbReference>
<evidence type="ECO:0000313" key="5">
    <source>
        <dbReference type="EMBL" id="CUS44955.1"/>
    </source>
</evidence>
<dbReference type="GO" id="GO:0032259">
    <property type="term" value="P:methylation"/>
    <property type="evidence" value="ECO:0007669"/>
    <property type="project" value="UniProtKB-KW"/>
</dbReference>
<dbReference type="SUPFAM" id="SSF53335">
    <property type="entry name" value="S-adenosyl-L-methionine-dependent methyltransferases"/>
    <property type="match status" value="1"/>
</dbReference>
<evidence type="ECO:0000259" key="4">
    <source>
        <dbReference type="Pfam" id="PF08241"/>
    </source>
</evidence>
<feature type="domain" description="Methyltransferase type 11" evidence="4">
    <location>
        <begin position="46"/>
        <end position="134"/>
    </location>
</feature>
<organism evidence="5">
    <name type="scientific">hydrothermal vent metagenome</name>
    <dbReference type="NCBI Taxonomy" id="652676"/>
    <lineage>
        <taxon>unclassified sequences</taxon>
        <taxon>metagenomes</taxon>
        <taxon>ecological metagenomes</taxon>
    </lineage>
</organism>
<accession>A0A160TIX8</accession>